<evidence type="ECO:0000259" key="8">
    <source>
        <dbReference type="PROSITE" id="PS50111"/>
    </source>
</evidence>
<feature type="domain" description="HAMP" evidence="9">
    <location>
        <begin position="229"/>
        <end position="282"/>
    </location>
</feature>
<dbReference type="Proteomes" id="UP000663981">
    <property type="component" value="Unassembled WGS sequence"/>
</dbReference>
<keyword evidence="2" id="KW-1003">Cell membrane</keyword>
<gene>
    <name evidence="10" type="ORF">I7822_11545</name>
</gene>
<reference evidence="10 11" key="1">
    <citation type="submission" date="2021-03" db="EMBL/GenBank/DDBJ databases">
        <title>Whole genome sequence of Metabacillus bambusae BG109.</title>
        <authorList>
            <person name="Jeong J.W."/>
        </authorList>
    </citation>
    <scope>NUCLEOTIDE SEQUENCE [LARGE SCALE GENOMIC DNA]</scope>
    <source>
        <strain evidence="10 11">BG109</strain>
    </source>
</reference>
<dbReference type="PROSITE" id="PS50111">
    <property type="entry name" value="CHEMOTAXIS_TRANSDUC_2"/>
    <property type="match status" value="1"/>
</dbReference>
<keyword evidence="11" id="KW-1185">Reference proteome</keyword>
<comment type="subcellular location">
    <subcellularLocation>
        <location evidence="1">Cell membrane</location>
    </subcellularLocation>
</comment>
<dbReference type="Gene3D" id="1.10.287.950">
    <property type="entry name" value="Methyl-accepting chemotaxis protein"/>
    <property type="match status" value="1"/>
</dbReference>
<evidence type="ECO:0000256" key="6">
    <source>
        <dbReference type="PROSITE-ProRule" id="PRU00284"/>
    </source>
</evidence>
<dbReference type="SUPFAM" id="SSF58104">
    <property type="entry name" value="Methyl-accepting chemotaxis protein (MCP) signaling domain"/>
    <property type="match status" value="1"/>
</dbReference>
<evidence type="ECO:0000313" key="11">
    <source>
        <dbReference type="Proteomes" id="UP000663981"/>
    </source>
</evidence>
<evidence type="ECO:0000256" key="5">
    <source>
        <dbReference type="ARBA" id="ARBA00029447"/>
    </source>
</evidence>
<evidence type="ECO:0000256" key="2">
    <source>
        <dbReference type="ARBA" id="ARBA00022475"/>
    </source>
</evidence>
<dbReference type="SMART" id="SM00283">
    <property type="entry name" value="MA"/>
    <property type="match status" value="1"/>
</dbReference>
<keyword evidence="7" id="KW-0812">Transmembrane</keyword>
<dbReference type="PANTHER" id="PTHR32089:SF112">
    <property type="entry name" value="LYSOZYME-LIKE PROTEIN-RELATED"/>
    <property type="match status" value="1"/>
</dbReference>
<feature type="transmembrane region" description="Helical" evidence="7">
    <location>
        <begin position="44"/>
        <end position="64"/>
    </location>
</feature>
<comment type="similarity">
    <text evidence="5">Belongs to the methyl-accepting chemotaxis (MCP) protein family.</text>
</comment>
<dbReference type="SMART" id="SM00304">
    <property type="entry name" value="HAMP"/>
    <property type="match status" value="1"/>
</dbReference>
<dbReference type="Pfam" id="PF00672">
    <property type="entry name" value="HAMP"/>
    <property type="match status" value="1"/>
</dbReference>
<feature type="domain" description="Methyl-accepting transducer" evidence="8">
    <location>
        <begin position="301"/>
        <end position="551"/>
    </location>
</feature>
<name>A0ABS3N1W8_9BACI</name>
<accession>A0ABS3N1W8</accession>
<dbReference type="PANTHER" id="PTHR32089">
    <property type="entry name" value="METHYL-ACCEPTING CHEMOTAXIS PROTEIN MCPB"/>
    <property type="match status" value="1"/>
</dbReference>
<evidence type="ECO:0000256" key="1">
    <source>
        <dbReference type="ARBA" id="ARBA00004236"/>
    </source>
</evidence>
<evidence type="ECO:0000256" key="7">
    <source>
        <dbReference type="SAM" id="Phobius"/>
    </source>
</evidence>
<proteinExistence type="inferred from homology"/>
<keyword evidence="7" id="KW-1133">Transmembrane helix</keyword>
<dbReference type="Pfam" id="PF00015">
    <property type="entry name" value="MCPsignal"/>
    <property type="match status" value="1"/>
</dbReference>
<comment type="caution">
    <text evidence="10">The sequence shown here is derived from an EMBL/GenBank/DDBJ whole genome shotgun (WGS) entry which is preliminary data.</text>
</comment>
<dbReference type="RefSeq" id="WP_207978220.1">
    <property type="nucleotide sequence ID" value="NZ_JAGDEL010000007.1"/>
</dbReference>
<evidence type="ECO:0000256" key="4">
    <source>
        <dbReference type="ARBA" id="ARBA00023224"/>
    </source>
</evidence>
<dbReference type="Gene3D" id="6.10.340.10">
    <property type="match status" value="1"/>
</dbReference>
<keyword evidence="3 7" id="KW-0472">Membrane</keyword>
<dbReference type="PROSITE" id="PS50885">
    <property type="entry name" value="HAMP"/>
    <property type="match status" value="1"/>
</dbReference>
<dbReference type="CDD" id="cd06225">
    <property type="entry name" value="HAMP"/>
    <property type="match status" value="1"/>
</dbReference>
<dbReference type="InterPro" id="IPR004089">
    <property type="entry name" value="MCPsignal_dom"/>
</dbReference>
<sequence length="588" mass="65867">MKKLKNLVNKTNEIKQKLHKKRQKKQQTEYKQTIFSKISLQSRLIILVLFLLLSSISVVGFTAYSESKDTTMKIIEERLYREVNTTSDIVKNLAFAYVGDEDEFSKRVDDVVIPGQSAALIQDGLPAKFFLVSKDGAVPMDINKEPGVTISDELVKAILEKDHGVLHKKIDGIDFTLSFKEIQELKGYYVILVPTNNYMEPVNHLANFIGIVVLISVVITTAVLFILVRSLTKPLSTLQNAMREVRYGDLSNDIKLSTNIPEIYSLNKSFNQMMKQMREMITHINGTTTELFTTGKHLREASDDVMLQNGQLVEAIKVVKTGAEQTATSSDDNVVTFQKMKSDITLILQNMEYVFNSASDMNYSAVKGESRISQMIHSMNEFDQEFTKMTTTIKGVRDNSIVITKVVSIIQSIAEQTKLLALNATIEAARAGEAGKGFAVVANEVRKLADQSSKATEEITHSIQMMERISDQANNEFETMLGNIQSHLVVAEESKEAFDLLMTEISKVNGKLSGMKDYLQELNRSLPRMEQSSESFVSISQETLASAEQMLSSSEGQITQINRTHEMGLILTDLSKTLSESTKQFKVK</sequence>
<evidence type="ECO:0000256" key="3">
    <source>
        <dbReference type="ARBA" id="ARBA00023136"/>
    </source>
</evidence>
<dbReference type="EMBL" id="JAGDEL010000007">
    <property type="protein sequence ID" value="MBO1512301.1"/>
    <property type="molecule type" value="Genomic_DNA"/>
</dbReference>
<keyword evidence="4 6" id="KW-0807">Transducer</keyword>
<evidence type="ECO:0000313" key="10">
    <source>
        <dbReference type="EMBL" id="MBO1512301.1"/>
    </source>
</evidence>
<feature type="transmembrane region" description="Helical" evidence="7">
    <location>
        <begin position="205"/>
        <end position="228"/>
    </location>
</feature>
<dbReference type="InterPro" id="IPR003660">
    <property type="entry name" value="HAMP_dom"/>
</dbReference>
<protein>
    <submittedName>
        <fullName evidence="10">Methyl-accepting chemotaxis protein</fullName>
    </submittedName>
</protein>
<organism evidence="10 11">
    <name type="scientific">Metabacillus bambusae</name>
    <dbReference type="NCBI Taxonomy" id="2795218"/>
    <lineage>
        <taxon>Bacteria</taxon>
        <taxon>Bacillati</taxon>
        <taxon>Bacillota</taxon>
        <taxon>Bacilli</taxon>
        <taxon>Bacillales</taxon>
        <taxon>Bacillaceae</taxon>
        <taxon>Metabacillus</taxon>
    </lineage>
</organism>
<evidence type="ECO:0000259" key="9">
    <source>
        <dbReference type="PROSITE" id="PS50885"/>
    </source>
</evidence>